<feature type="transmembrane region" description="Helical" evidence="1">
    <location>
        <begin position="12"/>
        <end position="36"/>
    </location>
</feature>
<feature type="transmembrane region" description="Helical" evidence="1">
    <location>
        <begin position="199"/>
        <end position="223"/>
    </location>
</feature>
<name>A0A2P6FBE7_9MOLU</name>
<feature type="transmembrane region" description="Helical" evidence="1">
    <location>
        <begin position="84"/>
        <end position="104"/>
    </location>
</feature>
<keyword evidence="3" id="KW-1185">Reference proteome</keyword>
<feature type="transmembrane region" description="Helical" evidence="1">
    <location>
        <begin position="154"/>
        <end position="179"/>
    </location>
</feature>
<organism evidence="2 3">
    <name type="scientific">Spiroplasma poulsonii</name>
    <dbReference type="NCBI Taxonomy" id="2138"/>
    <lineage>
        <taxon>Bacteria</taxon>
        <taxon>Bacillati</taxon>
        <taxon>Mycoplasmatota</taxon>
        <taxon>Mollicutes</taxon>
        <taxon>Entomoplasmatales</taxon>
        <taxon>Spiroplasmataceae</taxon>
        <taxon>Spiroplasma</taxon>
    </lineage>
</organism>
<keyword evidence="1" id="KW-1133">Transmembrane helix</keyword>
<feature type="transmembrane region" description="Helical" evidence="1">
    <location>
        <begin position="116"/>
        <end position="142"/>
    </location>
</feature>
<evidence type="ECO:0000256" key="1">
    <source>
        <dbReference type="SAM" id="Phobius"/>
    </source>
</evidence>
<dbReference type="RefSeq" id="WP_227991386.1">
    <property type="nucleotide sequence ID" value="NZ_CM020866.1"/>
</dbReference>
<accession>A0A2P6FBE7</accession>
<comment type="caution">
    <text evidence="2">The sequence shown here is derived from an EMBL/GenBank/DDBJ whole genome shotgun (WGS) entry which is preliminary data.</text>
</comment>
<evidence type="ECO:0000313" key="2">
    <source>
        <dbReference type="EMBL" id="PQM30779.1"/>
    </source>
</evidence>
<dbReference type="STRING" id="2138.SMSRO_v1c05380"/>
<proteinExistence type="predicted"/>
<keyword evidence="1" id="KW-0812">Transmembrane</keyword>
<keyword evidence="1" id="KW-0472">Membrane</keyword>
<dbReference type="AlphaFoldDB" id="A0A2P6FBE7"/>
<evidence type="ECO:0000313" key="3">
    <source>
        <dbReference type="Proteomes" id="UP000031565"/>
    </source>
</evidence>
<reference evidence="2 3" key="1">
    <citation type="journal article" date="2015" name="MBio">
        <title>Genome sequence of the Drosophila melanogaster male-killing Spiroplasma strain MSRO endosymbiont.</title>
        <authorList>
            <person name="Paredes J.C."/>
            <person name="Herren J.K."/>
            <person name="Schupfer F."/>
            <person name="Marin R."/>
            <person name="Claverol S."/>
            <person name="Kuo C.H."/>
            <person name="Lemaitre B."/>
            <person name="Beven L."/>
        </authorList>
    </citation>
    <scope>NUCLEOTIDE SEQUENCE [LARGE SCALE GENOMIC DNA]</scope>
    <source>
        <strain evidence="2 3">MSRO</strain>
    </source>
</reference>
<feature type="transmembrane region" description="Helical" evidence="1">
    <location>
        <begin position="51"/>
        <end position="72"/>
    </location>
</feature>
<dbReference type="EMBL" id="JTLV02000001">
    <property type="protein sequence ID" value="PQM30779.1"/>
    <property type="molecule type" value="Genomic_DNA"/>
</dbReference>
<dbReference type="Proteomes" id="UP000031565">
    <property type="component" value="Unassembled WGS sequence"/>
</dbReference>
<gene>
    <name evidence="2" type="ORF">SMSRO_SF005680</name>
</gene>
<sequence>MFKWNNKILFYVRLGVLLLVLSFLIVDLVFTIIAPLPQFSALGYAERVSNYYAFFTTQTNYIVAMYFFVYLFESKFANRSPSYLIKLAVTKYITITMLVFWLGIFTNTQDANQYDAYSWISTIVLHLVIPVSIIISYILTSGNFQYNLKKHHKLTLWLILIYPVLYFIIILIRGTLRYLDHRPSNTWYPYFFLNVYQEWGWLILIFSFICILALFVGLQYLYIF</sequence>
<protein>
    <submittedName>
        <fullName evidence="2">Uncharacterized protein</fullName>
    </submittedName>
</protein>